<sequence length="236" mass="26742">MQNEVQVFDNLKIKQENGQVMFDAESAAIGLGIVDTSHGYENVRWERVNKYLKLSATSGGKINKGDFITEPQFYKLAIKANNETAERFQDWVTLEVLPSIRQTGGYQLKQLSPTEMLKLQNDSILEVSEKVDRVEDKVDTYIENQAVNATDYGAISTAVTHRVHQYAAIHHIEKENRGPLFKDLNSQIKQVTGAGNRSRIKSKDYDMVIRFIDTWEPSTATKAIIEQMSLDLDETA</sequence>
<dbReference type="PROSITE" id="PS51750">
    <property type="entry name" value="BRO_N"/>
    <property type="match status" value="1"/>
</dbReference>
<dbReference type="SMART" id="SM01040">
    <property type="entry name" value="Bro-N"/>
    <property type="match status" value="1"/>
</dbReference>
<evidence type="ECO:0000313" key="2">
    <source>
        <dbReference type="EMBL" id="QEA41245.1"/>
    </source>
</evidence>
<evidence type="ECO:0000313" key="3">
    <source>
        <dbReference type="Proteomes" id="UP000321296"/>
    </source>
</evidence>
<dbReference type="InterPro" id="IPR018878">
    <property type="entry name" value="ORF6C_dom"/>
</dbReference>
<dbReference type="Pfam" id="PF10552">
    <property type="entry name" value="ORF6C"/>
    <property type="match status" value="1"/>
</dbReference>
<reference evidence="2 3" key="1">
    <citation type="submission" date="2019-06" db="EMBL/GenBank/DDBJ databases">
        <title>Genome analyses of bacteria isolated from kimchi.</title>
        <authorList>
            <person name="Lee S."/>
            <person name="Ahn S."/>
            <person name="Roh S."/>
        </authorList>
    </citation>
    <scope>NUCLEOTIDE SEQUENCE [LARGE SCALE GENOMIC DNA]</scope>
    <source>
        <strain evidence="2 3">CBA3630</strain>
    </source>
</reference>
<gene>
    <name evidence="2" type="ORF">FGL85_01180</name>
</gene>
<dbReference type="InterPro" id="IPR003497">
    <property type="entry name" value="BRO_N_domain"/>
</dbReference>
<dbReference type="AlphaFoldDB" id="A0A5B8T0G7"/>
<name>A0A5B8T0G7_LEUPS</name>
<dbReference type="Proteomes" id="UP000321296">
    <property type="component" value="Chromosome"/>
</dbReference>
<dbReference type="KEGG" id="lpse:FGL85_01180"/>
<dbReference type="RefSeq" id="WP_147651101.1">
    <property type="nucleotide sequence ID" value="NZ_CP042383.1"/>
</dbReference>
<protein>
    <recommendedName>
        <fullName evidence="1">Bro-N domain-containing protein</fullName>
    </recommendedName>
</protein>
<evidence type="ECO:0000259" key="1">
    <source>
        <dbReference type="PROSITE" id="PS51750"/>
    </source>
</evidence>
<proteinExistence type="predicted"/>
<feature type="domain" description="Bro-N" evidence="1">
    <location>
        <begin position="2"/>
        <end position="104"/>
    </location>
</feature>
<accession>A0A5B8T0G7</accession>
<organism evidence="2 3">
    <name type="scientific">Leuconostoc pseudomesenteroides</name>
    <dbReference type="NCBI Taxonomy" id="33968"/>
    <lineage>
        <taxon>Bacteria</taxon>
        <taxon>Bacillati</taxon>
        <taxon>Bacillota</taxon>
        <taxon>Bacilli</taxon>
        <taxon>Lactobacillales</taxon>
        <taxon>Lactobacillaceae</taxon>
        <taxon>Leuconostoc</taxon>
    </lineage>
</organism>
<dbReference type="EMBL" id="CP042383">
    <property type="protein sequence ID" value="QEA41245.1"/>
    <property type="molecule type" value="Genomic_DNA"/>
</dbReference>
<dbReference type="Pfam" id="PF02498">
    <property type="entry name" value="Bro-N"/>
    <property type="match status" value="1"/>
</dbReference>